<sequence>MNRDAVADIFQRIGRAKAGSREKEPGAGPSAKTVKQHNETPALVHEPTSESATEAKQARVYCCTECGAAMRPAMYMLGGIFAADDGTTVQAGHAGQKHIGNLYCCPMCGSLKVKINTAGNKEE</sequence>
<reference evidence="2 3" key="1">
    <citation type="journal article" date="2019" name="Nat. Med.">
        <title>A library of human gut bacterial isolates paired with longitudinal multiomics data enables mechanistic microbiome research.</title>
        <authorList>
            <person name="Poyet M."/>
            <person name="Groussin M."/>
            <person name="Gibbons S.M."/>
            <person name="Avila-Pacheco J."/>
            <person name="Jiang X."/>
            <person name="Kearney S.M."/>
            <person name="Perrotta A.R."/>
            <person name="Berdy B."/>
            <person name="Zhao S."/>
            <person name="Lieberman T.D."/>
            <person name="Swanson P.K."/>
            <person name="Smith M."/>
            <person name="Roesemann S."/>
            <person name="Alexander J.E."/>
            <person name="Rich S.A."/>
            <person name="Livny J."/>
            <person name="Vlamakis H."/>
            <person name="Clish C."/>
            <person name="Bullock K."/>
            <person name="Deik A."/>
            <person name="Scott J."/>
            <person name="Pierce K.A."/>
            <person name="Xavier R.J."/>
            <person name="Alm E.J."/>
        </authorList>
    </citation>
    <scope>NUCLEOTIDE SEQUENCE [LARGE SCALE GENOMIC DNA]</scope>
    <source>
        <strain evidence="2 3">BIOML-A4</strain>
    </source>
</reference>
<evidence type="ECO:0000256" key="1">
    <source>
        <dbReference type="SAM" id="MobiDB-lite"/>
    </source>
</evidence>
<evidence type="ECO:0000313" key="3">
    <source>
        <dbReference type="Proteomes" id="UP000472755"/>
    </source>
</evidence>
<protein>
    <submittedName>
        <fullName evidence="2">Uncharacterized protein</fullName>
    </submittedName>
</protein>
<dbReference type="RefSeq" id="WP_055080582.1">
    <property type="nucleotide sequence ID" value="NZ_DBGFOS010000029.1"/>
</dbReference>
<comment type="caution">
    <text evidence="2">The sequence shown here is derived from an EMBL/GenBank/DDBJ whole genome shotgun (WGS) entry which is preliminary data.</text>
</comment>
<proteinExistence type="predicted"/>
<name>A0A6L6LUV8_9FIRM</name>
<evidence type="ECO:0000313" key="2">
    <source>
        <dbReference type="EMBL" id="MTS28526.1"/>
    </source>
</evidence>
<dbReference type="EMBL" id="WMZU01000029">
    <property type="protein sequence ID" value="MTS28526.1"/>
    <property type="molecule type" value="Genomic_DNA"/>
</dbReference>
<dbReference type="AlphaFoldDB" id="A0A6L6LUV8"/>
<organism evidence="2 3">
    <name type="scientific">Ruthenibacterium lactatiformans</name>
    <dbReference type="NCBI Taxonomy" id="1550024"/>
    <lineage>
        <taxon>Bacteria</taxon>
        <taxon>Bacillati</taxon>
        <taxon>Bacillota</taxon>
        <taxon>Clostridia</taxon>
        <taxon>Eubacteriales</taxon>
        <taxon>Oscillospiraceae</taxon>
        <taxon>Ruthenibacterium</taxon>
    </lineage>
</organism>
<dbReference type="Proteomes" id="UP000472755">
    <property type="component" value="Unassembled WGS sequence"/>
</dbReference>
<gene>
    <name evidence="2" type="ORF">GMD59_14705</name>
</gene>
<feature type="region of interest" description="Disordered" evidence="1">
    <location>
        <begin position="13"/>
        <end position="53"/>
    </location>
</feature>
<accession>A0A6L6LUV8</accession>